<evidence type="ECO:0000256" key="1">
    <source>
        <dbReference type="ARBA" id="ARBA00009986"/>
    </source>
</evidence>
<dbReference type="Gene3D" id="3.40.309.10">
    <property type="entry name" value="Aldehyde Dehydrogenase, Chain A, domain 2"/>
    <property type="match status" value="1"/>
</dbReference>
<dbReference type="PROSITE" id="PS00687">
    <property type="entry name" value="ALDEHYDE_DEHYDR_GLU"/>
    <property type="match status" value="1"/>
</dbReference>
<keyword evidence="3" id="KW-0520">NAD</keyword>
<keyword evidence="2 5" id="KW-0560">Oxidoreductase</keyword>
<accession>A0AAW3ZN29</accession>
<proteinExistence type="inferred from homology"/>
<evidence type="ECO:0000256" key="5">
    <source>
        <dbReference type="RuleBase" id="RU003345"/>
    </source>
</evidence>
<evidence type="ECO:0000313" key="8">
    <source>
        <dbReference type="Proteomes" id="UP000613768"/>
    </source>
</evidence>
<sequence length="481" mass="51301">MDQITHWIDGQTQRGHHGEWLAVFNPSTGRQIAQLANGGDAEVGMAVAAAERAQPDWAAHSASHRAAVLNRIADAMTEDAEQLAEIESRNVGKPIDLCRQIEIPRAIQNLRFFAAAALQFSSESHHGEAGLNYTLRQPAGVVGCITPWNLPLYLFTWKIAPALAAGNAVIGKPSEITPLSAQRLAELSATAGLAPGLLNVVHGDGGSAGAALVAHPKVRAISFTGSTRAGRQIGARCGEQLKKASLELGGKNASIVFADAELDDHALADRLLRAGLQNSGQICLCGSRILIEASRYPGLRDALLQRIAEWSVGDPSLAGTRLGPLVSESHRNKVLKGIELAREQGGRILCGGGPAPHLNGDLTGWFVAPTLIEYLPESADLHREELFGPVITLQAFSDADDALRLANATAYGLAASVWTSRLDTAHQMAARLNTGIVWINGWMLRDLRTPFGGMNDSGVGREGGWEAMRFFTEARNICISI</sequence>
<evidence type="ECO:0000259" key="6">
    <source>
        <dbReference type="Pfam" id="PF00171"/>
    </source>
</evidence>
<comment type="caution">
    <text evidence="7">The sequence shown here is derived from an EMBL/GenBank/DDBJ whole genome shotgun (WGS) entry which is preliminary data.</text>
</comment>
<dbReference type="CDD" id="cd07093">
    <property type="entry name" value="ALDH_F8_HMSADH"/>
    <property type="match status" value="1"/>
</dbReference>
<name>A0AAW3ZN29_9GAMM</name>
<gene>
    <name evidence="7" type="ORF">IFO71_17465</name>
</gene>
<dbReference type="PANTHER" id="PTHR43720">
    <property type="entry name" value="2-AMINOMUCONIC SEMIALDEHYDE DEHYDROGENASE"/>
    <property type="match status" value="1"/>
</dbReference>
<dbReference type="InterPro" id="IPR029510">
    <property type="entry name" value="Ald_DH_CS_GLU"/>
</dbReference>
<dbReference type="InterPro" id="IPR015590">
    <property type="entry name" value="Aldehyde_DH_dom"/>
</dbReference>
<dbReference type="AlphaFoldDB" id="A0AAW3ZN29"/>
<dbReference type="InterPro" id="IPR016162">
    <property type="entry name" value="Ald_DH_N"/>
</dbReference>
<dbReference type="EMBL" id="JACYTR010000055">
    <property type="protein sequence ID" value="MBD8527535.1"/>
    <property type="molecule type" value="Genomic_DNA"/>
</dbReference>
<dbReference type="InterPro" id="IPR016160">
    <property type="entry name" value="Ald_DH_CS_CYS"/>
</dbReference>
<evidence type="ECO:0000256" key="4">
    <source>
        <dbReference type="PROSITE-ProRule" id="PRU10007"/>
    </source>
</evidence>
<dbReference type="GO" id="GO:0004030">
    <property type="term" value="F:aldehyde dehydrogenase [NAD(P)+] activity"/>
    <property type="evidence" value="ECO:0007669"/>
    <property type="project" value="UniProtKB-ARBA"/>
</dbReference>
<dbReference type="Pfam" id="PF00171">
    <property type="entry name" value="Aldedh"/>
    <property type="match status" value="1"/>
</dbReference>
<comment type="similarity">
    <text evidence="1 5">Belongs to the aldehyde dehydrogenase family.</text>
</comment>
<dbReference type="InterPro" id="IPR016163">
    <property type="entry name" value="Ald_DH_C"/>
</dbReference>
<dbReference type="PROSITE" id="PS00070">
    <property type="entry name" value="ALDEHYDE_DEHYDR_CYS"/>
    <property type="match status" value="1"/>
</dbReference>
<protein>
    <submittedName>
        <fullName evidence="7">Aldehyde dehydrogenase</fullName>
    </submittedName>
</protein>
<reference evidence="7 8" key="1">
    <citation type="submission" date="2020-09" db="EMBL/GenBank/DDBJ databases">
        <title>Pseudoxanthomonas sp. CAU 1598 isolated from sand of Yaerae Beach.</title>
        <authorList>
            <person name="Kim W."/>
        </authorList>
    </citation>
    <scope>NUCLEOTIDE SEQUENCE [LARGE SCALE GENOMIC DNA]</scope>
    <source>
        <strain evidence="7 8">CAU 1598</strain>
    </source>
</reference>
<evidence type="ECO:0000313" key="7">
    <source>
        <dbReference type="EMBL" id="MBD8527535.1"/>
    </source>
</evidence>
<dbReference type="InterPro" id="IPR016161">
    <property type="entry name" value="Ald_DH/histidinol_DH"/>
</dbReference>
<evidence type="ECO:0000256" key="2">
    <source>
        <dbReference type="ARBA" id="ARBA00023002"/>
    </source>
</evidence>
<evidence type="ECO:0000256" key="3">
    <source>
        <dbReference type="ARBA" id="ARBA00023027"/>
    </source>
</evidence>
<dbReference type="Gene3D" id="3.40.605.10">
    <property type="entry name" value="Aldehyde Dehydrogenase, Chain A, domain 1"/>
    <property type="match status" value="1"/>
</dbReference>
<feature type="active site" evidence="4">
    <location>
        <position position="247"/>
    </location>
</feature>
<dbReference type="Proteomes" id="UP000613768">
    <property type="component" value="Unassembled WGS sequence"/>
</dbReference>
<dbReference type="PANTHER" id="PTHR43720:SF2">
    <property type="entry name" value="2-AMINOMUCONIC SEMIALDEHYDE DEHYDROGENASE"/>
    <property type="match status" value="1"/>
</dbReference>
<organism evidence="7 8">
    <name type="scientific">Pseudomarimonas arenosa</name>
    <dbReference type="NCBI Taxonomy" id="2774145"/>
    <lineage>
        <taxon>Bacteria</taxon>
        <taxon>Pseudomonadati</taxon>
        <taxon>Pseudomonadota</taxon>
        <taxon>Gammaproteobacteria</taxon>
        <taxon>Lysobacterales</taxon>
        <taxon>Lysobacteraceae</taxon>
        <taxon>Pseudomarimonas</taxon>
    </lineage>
</organism>
<feature type="domain" description="Aldehyde dehydrogenase" evidence="6">
    <location>
        <begin position="20"/>
        <end position="476"/>
    </location>
</feature>
<dbReference type="SUPFAM" id="SSF53720">
    <property type="entry name" value="ALDH-like"/>
    <property type="match status" value="1"/>
</dbReference>
<keyword evidence="8" id="KW-1185">Reference proteome</keyword>
<dbReference type="FunFam" id="3.40.605.10:FF:000001">
    <property type="entry name" value="Aldehyde dehydrogenase 1"/>
    <property type="match status" value="1"/>
</dbReference>
<dbReference type="RefSeq" id="WP_192030954.1">
    <property type="nucleotide sequence ID" value="NZ_JACYTR010000055.1"/>
</dbReference>